<reference evidence="14 15" key="1">
    <citation type="submission" date="2020-01" db="EMBL/GenBank/DDBJ databases">
        <authorList>
            <person name="Gupta K D."/>
        </authorList>
    </citation>
    <scope>NUCLEOTIDE SEQUENCE [LARGE SCALE GENOMIC DNA]</scope>
</reference>
<dbReference type="GO" id="GO:0051301">
    <property type="term" value="P:cell division"/>
    <property type="evidence" value="ECO:0007669"/>
    <property type="project" value="UniProtKB-UniRule"/>
</dbReference>
<dbReference type="Gene3D" id="1.10.418.30">
    <property type="entry name" value="Ncd80 complex, Ncd80 subunit"/>
    <property type="match status" value="1"/>
</dbReference>
<evidence type="ECO:0000256" key="11">
    <source>
        <dbReference type="SAM" id="Coils"/>
    </source>
</evidence>
<dbReference type="InterPro" id="IPR038273">
    <property type="entry name" value="Ndc80_sf"/>
</dbReference>
<comment type="function">
    <text evidence="10">Acts as a component of the essential kinetochore-associated NDC80 complex, which is required for chromosome segregation and spindle checkpoint activity.</text>
</comment>
<accession>A0A8S0W9C5</accession>
<evidence type="ECO:0000313" key="14">
    <source>
        <dbReference type="EMBL" id="CAA7267638.1"/>
    </source>
</evidence>
<dbReference type="GO" id="GO:0031262">
    <property type="term" value="C:Ndc80 complex"/>
    <property type="evidence" value="ECO:0007669"/>
    <property type="project" value="UniProtKB-UniRule"/>
</dbReference>
<keyword evidence="7 10" id="KW-0539">Nucleus</keyword>
<dbReference type="GO" id="GO:0051315">
    <property type="term" value="P:attachment of mitotic spindle microtubules to kinetochore"/>
    <property type="evidence" value="ECO:0007669"/>
    <property type="project" value="UniProtKB-UniRule"/>
</dbReference>
<feature type="domain" description="Kinetochore protein Ndc80 CH" evidence="13">
    <location>
        <begin position="123"/>
        <end position="245"/>
    </location>
</feature>
<gene>
    <name evidence="14" type="ORF">AAE3_LOCUS9888</name>
</gene>
<evidence type="ECO:0000256" key="12">
    <source>
        <dbReference type="SAM" id="MobiDB-lite"/>
    </source>
</evidence>
<comment type="caution">
    <text evidence="14">The sequence shown here is derived from an EMBL/GenBank/DDBJ whole genome shotgun (WGS) entry which is preliminary data.</text>
</comment>
<evidence type="ECO:0000256" key="4">
    <source>
        <dbReference type="ARBA" id="ARBA00022776"/>
    </source>
</evidence>
<sequence>MSRPVQHIVDFEQLRLQDASATSYISLPVPTDHGLTEIFRNAALEGSSRQWSLGNPNAFNTEETYTQLWTNVAGRFCNASAQYNAASKYPQAVNAAASACKPVAANSVRRGSTWGGGPMLAPPSSNQVAKDSRPLRDRPYQAKMRQDVYNYLNESGFEISMPALTSMQGKDYRAIFDTLVLTLDSSYPFKDGARFEEEFVPALKALRYPFAHQLDPKWLAAVASPHSWPYLLGVLHWLVELCKMRMDYLFSGHPTIQNPEHVPEEFDDPFDHKALAFQYLEETYTLWLDLQDDFTEWNQAMEGRYQKRNERVQDELDQQTGELSKLQGEYSKLKSTAPSISELKKQNELFQKDSEKLKKILERYESRRDKLIEQIAFEKAELAKGGELLEQLKSELDKLGETVKIQNLTPEEVIKMNTDRETLSRNLEDLKSKIAESHKVVMTLEVNVTNRAAAVEEALDTYTNMLSSLGLYPSPPEPWQDIDLTLELNSASSNPQQLLAGSDIRKIIKPTLSSVAETKRLERAALENESVKVNNELDQLTTECKNLDYEIGELEKKATALNEQGDDLRDAAQQEAQVASAEASRLERDLNHARTAAIANGLGVKSRLQALQFSYKEQMEAVSRLTENTIRAILKNSQEIATFKQEVSRHLQELRDFAEAN</sequence>
<evidence type="ECO:0000256" key="5">
    <source>
        <dbReference type="ARBA" id="ARBA00022838"/>
    </source>
</evidence>
<dbReference type="InterPro" id="IPR005550">
    <property type="entry name" value="Kinetochore_Ndc80"/>
</dbReference>
<keyword evidence="8 10" id="KW-0131">Cell cycle</keyword>
<keyword evidence="2 10" id="KW-0158">Chromosome</keyword>
<name>A0A8S0W9C5_CYCAE</name>
<evidence type="ECO:0000256" key="2">
    <source>
        <dbReference type="ARBA" id="ARBA00022454"/>
    </source>
</evidence>
<comment type="similarity">
    <text evidence="1 10">Belongs to the NDC80/HEC1 family.</text>
</comment>
<dbReference type="OrthoDB" id="7459479at2759"/>
<keyword evidence="6 11" id="KW-0175">Coiled coil</keyword>
<evidence type="ECO:0000259" key="13">
    <source>
        <dbReference type="Pfam" id="PF03801"/>
    </source>
</evidence>
<keyword evidence="9 10" id="KW-0137">Centromere</keyword>
<feature type="coiled-coil region" evidence="11">
    <location>
        <begin position="309"/>
        <end position="440"/>
    </location>
</feature>
<keyword evidence="3 10" id="KW-0132">Cell division</keyword>
<evidence type="ECO:0000256" key="7">
    <source>
        <dbReference type="ARBA" id="ARBA00023242"/>
    </source>
</evidence>
<feature type="coiled-coil region" evidence="11">
    <location>
        <begin position="516"/>
        <end position="596"/>
    </location>
</feature>
<dbReference type="PANTHER" id="PTHR10643">
    <property type="entry name" value="KINETOCHORE PROTEIN NDC80"/>
    <property type="match status" value="1"/>
</dbReference>
<comment type="subcellular location">
    <subcellularLocation>
        <location evidence="10">Chromosome</location>
        <location evidence="10">Centromere</location>
        <location evidence="10">Kinetochore</location>
    </subcellularLocation>
    <subcellularLocation>
        <location evidence="10">Nucleus</location>
    </subcellularLocation>
</comment>
<dbReference type="Pfam" id="PF03801">
    <property type="entry name" value="Ndc80_HEC"/>
    <property type="match status" value="1"/>
</dbReference>
<dbReference type="Proteomes" id="UP000467700">
    <property type="component" value="Unassembled WGS sequence"/>
</dbReference>
<evidence type="ECO:0000256" key="3">
    <source>
        <dbReference type="ARBA" id="ARBA00022618"/>
    </source>
</evidence>
<organism evidence="14 15">
    <name type="scientific">Cyclocybe aegerita</name>
    <name type="common">Black poplar mushroom</name>
    <name type="synonym">Agrocybe aegerita</name>
    <dbReference type="NCBI Taxonomy" id="1973307"/>
    <lineage>
        <taxon>Eukaryota</taxon>
        <taxon>Fungi</taxon>
        <taxon>Dikarya</taxon>
        <taxon>Basidiomycota</taxon>
        <taxon>Agaricomycotina</taxon>
        <taxon>Agaricomycetes</taxon>
        <taxon>Agaricomycetidae</taxon>
        <taxon>Agaricales</taxon>
        <taxon>Agaricineae</taxon>
        <taxon>Bolbitiaceae</taxon>
        <taxon>Cyclocybe</taxon>
    </lineage>
</organism>
<evidence type="ECO:0000256" key="10">
    <source>
        <dbReference type="RuleBase" id="RU368072"/>
    </source>
</evidence>
<dbReference type="EMBL" id="CACVBS010000061">
    <property type="protein sequence ID" value="CAA7267638.1"/>
    <property type="molecule type" value="Genomic_DNA"/>
</dbReference>
<evidence type="ECO:0000256" key="6">
    <source>
        <dbReference type="ARBA" id="ARBA00023054"/>
    </source>
</evidence>
<dbReference type="GO" id="GO:0005634">
    <property type="term" value="C:nucleus"/>
    <property type="evidence" value="ECO:0007669"/>
    <property type="project" value="UniProtKB-SubCell"/>
</dbReference>
<proteinExistence type="inferred from homology"/>
<evidence type="ECO:0000256" key="1">
    <source>
        <dbReference type="ARBA" id="ARBA00007050"/>
    </source>
</evidence>
<dbReference type="InterPro" id="IPR055260">
    <property type="entry name" value="Ndc80_CH"/>
</dbReference>
<evidence type="ECO:0000256" key="9">
    <source>
        <dbReference type="ARBA" id="ARBA00023328"/>
    </source>
</evidence>
<keyword evidence="5 10" id="KW-0995">Kinetochore</keyword>
<dbReference type="AlphaFoldDB" id="A0A8S0W9C5"/>
<keyword evidence="4 10" id="KW-0498">Mitosis</keyword>
<evidence type="ECO:0000313" key="15">
    <source>
        <dbReference type="Proteomes" id="UP000467700"/>
    </source>
</evidence>
<feature type="region of interest" description="Disordered" evidence="12">
    <location>
        <begin position="114"/>
        <end position="133"/>
    </location>
</feature>
<protein>
    <recommendedName>
        <fullName evidence="10">Kinetochore protein NDC80</fullName>
    </recommendedName>
</protein>
<evidence type="ECO:0000256" key="8">
    <source>
        <dbReference type="ARBA" id="ARBA00023306"/>
    </source>
</evidence>
<comment type="subunit">
    <text evidence="10">Component of the NDC80 complex.</text>
</comment>
<dbReference type="PANTHER" id="PTHR10643:SF2">
    <property type="entry name" value="KINETOCHORE PROTEIN NDC80 HOMOLOG"/>
    <property type="match status" value="1"/>
</dbReference>
<keyword evidence="15" id="KW-1185">Reference proteome</keyword>